<protein>
    <submittedName>
        <fullName evidence="1">Uncharacterized protein</fullName>
    </submittedName>
</protein>
<dbReference type="KEGG" id="vg:65130263"/>
<dbReference type="RefSeq" id="YP_010111811.1">
    <property type="nucleotide sequence ID" value="NC_055885.1"/>
</dbReference>
<evidence type="ECO:0000313" key="2">
    <source>
        <dbReference type="Proteomes" id="UP000594055"/>
    </source>
</evidence>
<accession>A0A7M1RYZ0</accession>
<organism evidence="1 2">
    <name type="scientific">uncultured phage cr128_1</name>
    <dbReference type="NCBI Taxonomy" id="2772076"/>
    <lineage>
        <taxon>Viruses</taxon>
        <taxon>Duplodnaviria</taxon>
        <taxon>Heunggongvirae</taxon>
        <taxon>Uroviricota</taxon>
        <taxon>Caudoviricetes</taxon>
        <taxon>Crassvirales</taxon>
        <taxon>Steigviridae</taxon>
        <taxon>Asinivirinae</taxon>
        <taxon>Mahlunavirus</taxon>
        <taxon>Mahlunavirus rarus</taxon>
    </lineage>
</organism>
<dbReference type="EMBL" id="MT774392">
    <property type="protein sequence ID" value="QOR59653.1"/>
    <property type="molecule type" value="Genomic_DNA"/>
</dbReference>
<keyword evidence="2" id="KW-1185">Reference proteome</keyword>
<proteinExistence type="predicted"/>
<dbReference type="GeneID" id="65130263"/>
<evidence type="ECO:0000313" key="1">
    <source>
        <dbReference type="EMBL" id="QOR59653.1"/>
    </source>
</evidence>
<dbReference type="Proteomes" id="UP000594055">
    <property type="component" value="Segment"/>
</dbReference>
<sequence length="81" mass="9171">MKIEYTSGCIAHSLTIDGVETIDLDPKEFKEKALKVIEKINNEQLLRDFLIQAVEIMGESEVIAHCDECGDNIYKDTLIID</sequence>
<reference evidence="1 2" key="1">
    <citation type="submission" date="2020-07" db="EMBL/GenBank/DDBJ databases">
        <title>Taxonomic proposal: Crassvirales, a new order of highly abundant and diverse bacterial viruses.</title>
        <authorList>
            <person name="Shkoporov A.N."/>
            <person name="Stockdale S.R."/>
            <person name="Guerin E."/>
            <person name="Ross R.P."/>
            <person name="Hill C."/>
        </authorList>
    </citation>
    <scope>NUCLEOTIDE SEQUENCE [LARGE SCALE GENOMIC DNA]</scope>
</reference>
<name>A0A7M1RYZ0_9CAUD</name>